<dbReference type="InterPro" id="IPR016167">
    <property type="entry name" value="FAD-bd_PCMH_sub1"/>
</dbReference>
<dbReference type="PANTHER" id="PTHR42973">
    <property type="entry name" value="BINDING OXIDOREDUCTASE, PUTATIVE (AFU_ORTHOLOGUE AFUA_1G17690)-RELATED"/>
    <property type="match status" value="1"/>
</dbReference>
<dbReference type="Pfam" id="PF08031">
    <property type="entry name" value="BBE"/>
    <property type="match status" value="1"/>
</dbReference>
<dbReference type="PROSITE" id="PS51387">
    <property type="entry name" value="FAD_PCMH"/>
    <property type="match status" value="1"/>
</dbReference>
<dbReference type="Gene3D" id="3.30.465.10">
    <property type="match status" value="1"/>
</dbReference>
<evidence type="ECO:0000313" key="8">
    <source>
        <dbReference type="EMBL" id="MBB5773998.1"/>
    </source>
</evidence>
<dbReference type="GO" id="GO:0071949">
    <property type="term" value="F:FAD binding"/>
    <property type="evidence" value="ECO:0007669"/>
    <property type="project" value="InterPro"/>
</dbReference>
<keyword evidence="5" id="KW-0560">Oxidoreductase</keyword>
<comment type="cofactor">
    <cofactor evidence="1">
        <name>FAD</name>
        <dbReference type="ChEBI" id="CHEBI:57692"/>
    </cofactor>
</comment>
<dbReference type="RefSeq" id="WP_185078268.1">
    <property type="nucleotide sequence ID" value="NZ_JACHMB010000001.1"/>
</dbReference>
<evidence type="ECO:0000256" key="3">
    <source>
        <dbReference type="ARBA" id="ARBA00022630"/>
    </source>
</evidence>
<comment type="similarity">
    <text evidence="2">Belongs to the oxygen-dependent FAD-linked oxidoreductase family.</text>
</comment>
<evidence type="ECO:0000256" key="4">
    <source>
        <dbReference type="ARBA" id="ARBA00022827"/>
    </source>
</evidence>
<proteinExistence type="inferred from homology"/>
<feature type="domain" description="FAD-binding PCMH-type" evidence="7">
    <location>
        <begin position="65"/>
        <end position="236"/>
    </location>
</feature>
<dbReference type="InterPro" id="IPR012951">
    <property type="entry name" value="BBE"/>
</dbReference>
<dbReference type="AlphaFoldDB" id="A0A7W9L806"/>
<dbReference type="InterPro" id="IPR016169">
    <property type="entry name" value="FAD-bd_PCMH_sub2"/>
</dbReference>
<accession>A0A7W9L806</accession>
<sequence>MYDDNARHEVQEEPSQKIGESGWGQPPTGPPHFTREELPVALQGRALLPEDDGYPEETRTYNLRIDVRPGVVIAAASARDVQAAVRLAAAKGSPIAAMATGHATQPVPIGPDAVLVSTRAMRDITVDAQARTARIEAGVRWGEAVAEITKYGLAPLNGASPSVGVVGFVLAGGHSPTLGRAHGYAADHVNSIEVVTADGKLRTVTAVSDPELFFGLRGGKGNFGIVTAVEIELFPVTTLYGGSIFFPATSATAVLNAYREWVKTVPESMSSSVALVRMPDVPILPEPLRGKQVVSIRISCADPSENAAALVEPLRAVTTPIIDTVQEMPYADCASIHSDPVDPTAVIERAGLLRVLTPETVDALVAVAEGTTAPPDLVEIRHLGGAFARQPGVPNAISYRDAAFTLFIANIGGAIDAYAIDAAQARAIERLRPWCTGYTLLSFMSDAETTEQGYTPEVYRRLASLKQRVDPFNLFRLNHNIRPEA</sequence>
<dbReference type="SUPFAM" id="SSF56176">
    <property type="entry name" value="FAD-binding/transporter-associated domain-like"/>
    <property type="match status" value="1"/>
</dbReference>
<dbReference type="EMBL" id="JACHMB010000001">
    <property type="protein sequence ID" value="MBB5773998.1"/>
    <property type="molecule type" value="Genomic_DNA"/>
</dbReference>
<name>A0A7W9L806_9ACTN</name>
<feature type="region of interest" description="Disordered" evidence="6">
    <location>
        <begin position="1"/>
        <end position="35"/>
    </location>
</feature>
<keyword evidence="3" id="KW-0285">Flavoprotein</keyword>
<dbReference type="InterPro" id="IPR006093">
    <property type="entry name" value="Oxy_OxRdtase_FAD_BS"/>
</dbReference>
<reference evidence="8 9" key="1">
    <citation type="submission" date="2020-08" db="EMBL/GenBank/DDBJ databases">
        <title>Sequencing the genomes of 1000 actinobacteria strains.</title>
        <authorList>
            <person name="Klenk H.-P."/>
        </authorList>
    </citation>
    <scope>NUCLEOTIDE SEQUENCE [LARGE SCALE GENOMIC DNA]</scope>
    <source>
        <strain evidence="8 9">DSM 45507</strain>
    </source>
</reference>
<evidence type="ECO:0000256" key="5">
    <source>
        <dbReference type="ARBA" id="ARBA00023002"/>
    </source>
</evidence>
<organism evidence="8 9">
    <name type="scientific">Nonomuraea jabiensis</name>
    <dbReference type="NCBI Taxonomy" id="882448"/>
    <lineage>
        <taxon>Bacteria</taxon>
        <taxon>Bacillati</taxon>
        <taxon>Actinomycetota</taxon>
        <taxon>Actinomycetes</taxon>
        <taxon>Streptosporangiales</taxon>
        <taxon>Streptosporangiaceae</taxon>
        <taxon>Nonomuraea</taxon>
    </lineage>
</organism>
<feature type="compositionally biased region" description="Basic and acidic residues" evidence="6">
    <location>
        <begin position="1"/>
        <end position="15"/>
    </location>
</feature>
<evidence type="ECO:0000259" key="7">
    <source>
        <dbReference type="PROSITE" id="PS51387"/>
    </source>
</evidence>
<dbReference type="Gene3D" id="3.40.462.20">
    <property type="match status" value="1"/>
</dbReference>
<gene>
    <name evidence="8" type="ORF">HD596_000754</name>
</gene>
<evidence type="ECO:0000313" key="9">
    <source>
        <dbReference type="Proteomes" id="UP000579153"/>
    </source>
</evidence>
<dbReference type="Pfam" id="PF01565">
    <property type="entry name" value="FAD_binding_4"/>
    <property type="match status" value="1"/>
</dbReference>
<dbReference type="InterPro" id="IPR036318">
    <property type="entry name" value="FAD-bd_PCMH-like_sf"/>
</dbReference>
<evidence type="ECO:0000256" key="2">
    <source>
        <dbReference type="ARBA" id="ARBA00005466"/>
    </source>
</evidence>
<keyword evidence="4" id="KW-0274">FAD</keyword>
<comment type="caution">
    <text evidence="8">The sequence shown here is derived from an EMBL/GenBank/DDBJ whole genome shotgun (WGS) entry which is preliminary data.</text>
</comment>
<dbReference type="InterPro" id="IPR016166">
    <property type="entry name" value="FAD-bd_PCMH"/>
</dbReference>
<dbReference type="PROSITE" id="PS00862">
    <property type="entry name" value="OX2_COVAL_FAD"/>
    <property type="match status" value="1"/>
</dbReference>
<dbReference type="Gene3D" id="3.30.43.10">
    <property type="entry name" value="Uridine Diphospho-n-acetylenolpyruvylglucosamine Reductase, domain 2"/>
    <property type="match status" value="1"/>
</dbReference>
<keyword evidence="9" id="KW-1185">Reference proteome</keyword>
<dbReference type="PANTHER" id="PTHR42973:SF39">
    <property type="entry name" value="FAD-BINDING PCMH-TYPE DOMAIN-CONTAINING PROTEIN"/>
    <property type="match status" value="1"/>
</dbReference>
<dbReference type="InterPro" id="IPR050416">
    <property type="entry name" value="FAD-linked_Oxidoreductase"/>
</dbReference>
<dbReference type="Proteomes" id="UP000579153">
    <property type="component" value="Unassembled WGS sequence"/>
</dbReference>
<protein>
    <submittedName>
        <fullName evidence="8">FAD/FMN-containing dehydrogenase</fullName>
    </submittedName>
</protein>
<dbReference type="InterPro" id="IPR006094">
    <property type="entry name" value="Oxid_FAD_bind_N"/>
</dbReference>
<dbReference type="GO" id="GO:0016491">
    <property type="term" value="F:oxidoreductase activity"/>
    <property type="evidence" value="ECO:0007669"/>
    <property type="project" value="UniProtKB-KW"/>
</dbReference>
<evidence type="ECO:0000256" key="1">
    <source>
        <dbReference type="ARBA" id="ARBA00001974"/>
    </source>
</evidence>
<evidence type="ECO:0000256" key="6">
    <source>
        <dbReference type="SAM" id="MobiDB-lite"/>
    </source>
</evidence>